<reference evidence="4" key="1">
    <citation type="journal article" date="2023" name="Front. Cell. Infect. Microbiol.">
        <title>Virome Analysis of an Ectomycorrhizal Fungus Suillus luteus Revealing Potential Evolutionary Implications.</title>
        <authorList>
            <person name="Liu H."/>
            <person name="Zhang Y."/>
            <person name="Liu Y."/>
            <person name="Xiao J."/>
            <person name="Huang Z."/>
            <person name="Li Y."/>
            <person name="Li H."/>
            <person name="Li P."/>
        </authorList>
    </citation>
    <scope>NUCLEOTIDE SEQUENCE</scope>
    <source>
        <strain evidence="4">SlMV3</strain>
    </source>
</reference>
<dbReference type="GO" id="GO:0003968">
    <property type="term" value="F:RNA-directed RNA polymerase activity"/>
    <property type="evidence" value="ECO:0007669"/>
    <property type="project" value="UniProtKB-KW"/>
</dbReference>
<accession>A0AA50AER0</accession>
<dbReference type="PANTHER" id="PTHR34456:SF13">
    <property type="entry name" value="REVERSE TRANSCRIPTASE DOMAIN-CONTAINING PROTEIN"/>
    <property type="match status" value="1"/>
</dbReference>
<dbReference type="EMBL" id="OQ862547">
    <property type="protein sequence ID" value="WLK77420.1"/>
    <property type="molecule type" value="Genomic_RNA"/>
</dbReference>
<dbReference type="PANTHER" id="PTHR34456">
    <property type="entry name" value="MITOVIRUS RNA-DEPENDENT RNA POLYMERASE"/>
    <property type="match status" value="1"/>
</dbReference>
<evidence type="ECO:0000313" key="4">
    <source>
        <dbReference type="EMBL" id="WLK77420.1"/>
    </source>
</evidence>
<keyword evidence="1 4" id="KW-0696">RNA-directed RNA polymerase</keyword>
<name>A0AA50AER0_9VIRU</name>
<dbReference type="SUPFAM" id="SSF56672">
    <property type="entry name" value="DNA/RNA polymerases"/>
    <property type="match status" value="1"/>
</dbReference>
<evidence type="ECO:0000256" key="1">
    <source>
        <dbReference type="ARBA" id="ARBA00022484"/>
    </source>
</evidence>
<dbReference type="InterPro" id="IPR043502">
    <property type="entry name" value="DNA/RNA_pol_sf"/>
</dbReference>
<protein>
    <submittedName>
        <fullName evidence="4">RNA-dependent RNA polymerase</fullName>
    </submittedName>
</protein>
<keyword evidence="3" id="KW-0548">Nucleotidyltransferase</keyword>
<dbReference type="InterPro" id="IPR008686">
    <property type="entry name" value="RNA_pol_mitovir"/>
</dbReference>
<organism evidence="4">
    <name type="scientific">Suillus luteus mitovirus 3</name>
    <dbReference type="NCBI Taxonomy" id="3067812"/>
    <lineage>
        <taxon>Viruses</taxon>
        <taxon>Riboviria</taxon>
        <taxon>Orthornavirae</taxon>
        <taxon>Lenarviricota</taxon>
        <taxon>Howeltoviricetes</taxon>
        <taxon>Cryppavirales</taxon>
        <taxon>Mitoviridae</taxon>
        <taxon>Mitovirus</taxon>
    </lineage>
</organism>
<sequence length="671" mass="76169">MKQSTWKILKWITKWLTPHKSYASSLDYWENTINRWLSTQGNLNTMKRIKAIRLHSTRYMCGKPLLKSAHPGVGINAKGLPKALGPLQDLIHGDEWDKRFLLTLLSLSRCIECSGAVSTQDITDVGVAIPPTVIDEHLKTLEILGWNIDRPEWSEYHFSLKAGPNGQAMMGSIHDAHHLTSEHLKDLKILGNSDDLLEKISSIKSNFSSEAWSDKYFWKDRGLRRKLSLVSDPEAKERVIAIFDYWSQTVLKPLHDSLMGFISRIPGDCTYNQQGSSESLPSSGPYYSMDLHAATDRYPVKLQVAVLERLVGSKEYADAWERIMVGEPFSNPWGDPVYYGRGQPMGAYSSWAMFALCHHLTTRTAARLAGHNPAKWNNYALLGDDIVLTDPKVAEIYQQLMDQLGVSLSPSKTHVSDDTYEFAKRWYQAGIEISGMQLHGLSNCTRWHEAAEELISSLSRWSLSPLDMEPGSIPSFLRALGLRVRDSHKVRAFLHLPRKADTEEMQARKSEWLASCHFSEVFGCFDRRDLRRTFVLQTLAEVKTSLMEEGIQNIFTLGQKFLSDLVKDYSGELPDQRVLLDLPVVGSVRSQAIKLQETYDRLRSAYYDNDEDIVFNNIALAMSDPTRIMTKRSSKVVVISRASLVNKYKLWAKNYISTRHHLLSDEGALPD</sequence>
<evidence type="ECO:0000256" key="2">
    <source>
        <dbReference type="ARBA" id="ARBA00022679"/>
    </source>
</evidence>
<proteinExistence type="predicted"/>
<evidence type="ECO:0000256" key="3">
    <source>
        <dbReference type="ARBA" id="ARBA00022695"/>
    </source>
</evidence>
<dbReference type="Pfam" id="PF05919">
    <property type="entry name" value="Mitovir_RNA_pol"/>
    <property type="match status" value="1"/>
</dbReference>
<keyword evidence="2" id="KW-0808">Transferase</keyword>